<feature type="compositionally biased region" description="Polar residues" evidence="1">
    <location>
        <begin position="42"/>
        <end position="60"/>
    </location>
</feature>
<dbReference type="Proteomes" id="UP001501758">
    <property type="component" value="Unassembled WGS sequence"/>
</dbReference>
<reference evidence="4" key="1">
    <citation type="journal article" date="2019" name="Int. J. Syst. Evol. Microbiol.">
        <title>The Global Catalogue of Microorganisms (GCM) 10K type strain sequencing project: providing services to taxonomists for standard genome sequencing and annotation.</title>
        <authorList>
            <consortium name="The Broad Institute Genomics Platform"/>
            <consortium name="The Broad Institute Genome Sequencing Center for Infectious Disease"/>
            <person name="Wu L."/>
            <person name="Ma J."/>
        </authorList>
    </citation>
    <scope>NUCLEOTIDE SEQUENCE [LARGE SCALE GENOMIC DNA]</scope>
    <source>
        <strain evidence="4">JCM 15974</strain>
    </source>
</reference>
<organism evidence="3 4">
    <name type="scientific">Aquimarina litoralis</name>
    <dbReference type="NCBI Taxonomy" id="584605"/>
    <lineage>
        <taxon>Bacteria</taxon>
        <taxon>Pseudomonadati</taxon>
        <taxon>Bacteroidota</taxon>
        <taxon>Flavobacteriia</taxon>
        <taxon>Flavobacteriales</taxon>
        <taxon>Flavobacteriaceae</taxon>
        <taxon>Aquimarina</taxon>
    </lineage>
</organism>
<proteinExistence type="predicted"/>
<sequence length="1437" mass="157582">MHWGIKWSKNIFGGRYIPTVQVIDQILKGHTMNTHADKTQEHTSVTASSAKEQSSGESTLQFVNNKPEASAQRKLQTMANTSPKVKHTAQLQTMADNYATKQQQPVQKKGNNTGLPDNLKSGIEKLSGHSMDDVKVHYNSNKPAELNAHAYAQGNNIHVGPGQEKHLGHEAWHVVQQKQGRVQPTKQLKGKVNINDDEGLEKEADIMGAKAAQMKSFLPSYQIHPIQRVSYYSSTAQLEEIESTAAITTNMAWGLIKSVLAKEMANAKWTSIIGPLLHAGDTLIASKVSVWTGLSKLIPGINYVIIAAKAALAVWDTIPDNIKTGILYVMGMLTANAPVIGRYQSLQDLIVKGDQGEVRESVEGWVNAAKTAVFYFTQPLTSLYQYLTGSSETEIPTPESKDSESETPSKTETEKLINLNLQVITLMINNLKLGYDTKTPEQEPEESQTPTKEPEKKDAGLIVEFFVQLHLFNKNLPERKGKTMDQLFFPFSGEFKYKAGSPIVINSSDKTILGNTLGPVNIFPLEVTKSGVKNAGLNIDKLIVGNGIVILTSAKGTIKNKIVSLSTDAAVNIAGHSISGSMDLQLNDGHFKSLSLKKVNDEGNYKLKKFEIDKSFNGSTDIEIEKLELLKKTLSATNVKAVAAVSNKKLTNFDFTLEEFLMDFWGSTVDIKGAHLSYTGSNPEKNIEENISGGATEIDANIKGVNLNLKGLEIDKKAGKYEFSRGSVKFKDFDITIEKAAMKNGGIEIIKATLSVPKYNISGSVNSFTWNSEGLDFESLQLALPGKTISPIDQVHLSNMSLEILKAGGYKLILTSDVEVSPNGGTSLLGAKAAQLTMSREEIAGTLAQLDINTSLFNVLIKEAEFNKDRVGAKEADISFKSKEEGTGYAKMLPSFDTGLLDFINIDTGLKVKDAYFNKGKGFSIGSVQPALKAFTINLFGVKATVDPEDRSITIKSDFTFPGNMPPIWPFSMSVPFPIFIGVAGHFGLELNGGVTLDFDSKIQREKGKDKPYKFNAKPGIAGQLNLKISAGAEFGARLAVALQANLYAQAGLKINTKADLSGAVKYTDGKLEQTDPLKMLYELKSIVTAEVGGELKVKAFLFYDKQLTKVKFKDWTLGEWSKSGQFGSSPEGDRIEDKNKGEFGSPVTGPTVDSEIVEGEKAKELLLSTHERIIGSGVKRKELITQLTVDVSKLASELLTKQQKLKREFDTSMNELMKIILRKDTFFRKHYESPNIEGLLSEFDSKNKLDEKRDFIRQKGGILDDYEAELNKILGLMNDVESGLDVVGLESGVGNKVENIENQKTKTDTIKEGITGLTALDIESEALNSELTKMGADALSVEVSSSVMTKDKFIEISTTSGLLGGENERKRVKEVDDALKAYDQVRTKSKEIQMPILENLLEKVKSYISVRFSSRTQAALLLQYQVEQALGKLRRG</sequence>
<feature type="region of interest" description="Disordered" evidence="1">
    <location>
        <begin position="1125"/>
        <end position="1152"/>
    </location>
</feature>
<evidence type="ECO:0000313" key="3">
    <source>
        <dbReference type="EMBL" id="GAA0732169.1"/>
    </source>
</evidence>
<evidence type="ECO:0000313" key="4">
    <source>
        <dbReference type="Proteomes" id="UP001501758"/>
    </source>
</evidence>
<feature type="region of interest" description="Disordered" evidence="1">
    <location>
        <begin position="391"/>
        <end position="412"/>
    </location>
</feature>
<evidence type="ECO:0000256" key="1">
    <source>
        <dbReference type="SAM" id="MobiDB-lite"/>
    </source>
</evidence>
<comment type="caution">
    <text evidence="3">The sequence shown here is derived from an EMBL/GenBank/DDBJ whole genome shotgun (WGS) entry which is preliminary data.</text>
</comment>
<evidence type="ECO:0000259" key="2">
    <source>
        <dbReference type="Pfam" id="PF13699"/>
    </source>
</evidence>
<dbReference type="InterPro" id="IPR025295">
    <property type="entry name" value="eCIS_core_dom"/>
</dbReference>
<keyword evidence="4" id="KW-1185">Reference proteome</keyword>
<protein>
    <recommendedName>
        <fullName evidence="2">eCIS core domain-containing protein</fullName>
    </recommendedName>
</protein>
<feature type="domain" description="eCIS core" evidence="2">
    <location>
        <begin position="115"/>
        <end position="180"/>
    </location>
</feature>
<gene>
    <name evidence="3" type="ORF">GCM10009430_45100</name>
</gene>
<name>A0ABP3UF53_9FLAO</name>
<feature type="compositionally biased region" description="Basic and acidic residues" evidence="1">
    <location>
        <begin position="1132"/>
        <end position="1142"/>
    </location>
</feature>
<dbReference type="Pfam" id="PF13699">
    <property type="entry name" value="eCIS_core"/>
    <property type="match status" value="1"/>
</dbReference>
<accession>A0ABP3UF53</accession>
<feature type="region of interest" description="Disordered" evidence="1">
    <location>
        <begin position="436"/>
        <end position="456"/>
    </location>
</feature>
<feature type="compositionally biased region" description="Basic and acidic residues" evidence="1">
    <location>
        <begin position="399"/>
        <end position="412"/>
    </location>
</feature>
<dbReference type="EMBL" id="BAAAGE010000006">
    <property type="protein sequence ID" value="GAA0732169.1"/>
    <property type="molecule type" value="Genomic_DNA"/>
</dbReference>
<feature type="region of interest" description="Disordered" evidence="1">
    <location>
        <begin position="36"/>
        <end position="60"/>
    </location>
</feature>